<dbReference type="InterPro" id="IPR030868">
    <property type="entry name" value="MqnA"/>
</dbReference>
<dbReference type="Gene3D" id="3.40.190.10">
    <property type="entry name" value="Periplasmic binding protein-like II"/>
    <property type="match status" value="2"/>
</dbReference>
<dbReference type="GO" id="GO:0009234">
    <property type="term" value="P:menaquinone biosynthetic process"/>
    <property type="evidence" value="ECO:0007669"/>
    <property type="project" value="UniProtKB-UniRule"/>
</dbReference>
<accession>A0A934J8G7</accession>
<reference evidence="5" key="1">
    <citation type="submission" date="2020-12" db="EMBL/GenBank/DDBJ databases">
        <authorList>
            <person name="Huq M.A."/>
        </authorList>
    </citation>
    <scope>NUCLEOTIDE SEQUENCE</scope>
    <source>
        <strain evidence="5">MAHUQ-46</strain>
    </source>
</reference>
<protein>
    <recommendedName>
        <fullName evidence="4">Chorismate dehydratase</fullName>
        <ecNumber evidence="4">4.2.1.151</ecNumber>
    </recommendedName>
    <alternativeName>
        <fullName evidence="4">Menaquinone biosynthetic enzyme MqnA</fullName>
    </alternativeName>
</protein>
<evidence type="ECO:0000313" key="5">
    <source>
        <dbReference type="EMBL" id="MBJ6363528.1"/>
    </source>
</evidence>
<evidence type="ECO:0000256" key="4">
    <source>
        <dbReference type="HAMAP-Rule" id="MF_00995"/>
    </source>
</evidence>
<dbReference type="InterPro" id="IPR003773">
    <property type="entry name" value="Menaquinone_biosynth"/>
</dbReference>
<name>A0A934J8G7_9BACL</name>
<dbReference type="EC" id="4.2.1.151" evidence="4"/>
<sequence>METSRPFRLGRIDYANAWPIFHYFGDMGGVEVVSELPSSLNQALFAEELDMSAISSFSYAQNADNYLILPDLSVSSPRRVNSILLFLKKPLEHVLRGKIAVTNTSATSVNLLKMIMKRYYEASPAYVTQPPSLEAMLADSDAALLIGDHAIKASWENSRYEVLDLGELWRNWTGYGMTFALVAVRKSAALAAPATLARVYQALWESKQRSLVNLEPLVRKACTLIGGTADYWYRYFTELNYDFGPAQQAGLQLYFNLANELELLPHKVEMEYWTNPSAVQVNE</sequence>
<keyword evidence="2 4" id="KW-0474">Menaquinone biosynthesis</keyword>
<dbReference type="SUPFAM" id="SSF53850">
    <property type="entry name" value="Periplasmic binding protein-like II"/>
    <property type="match status" value="1"/>
</dbReference>
<comment type="function">
    <text evidence="4">Catalyzes the dehydration of chorismate into 3-[(1-carboxyvinyl)oxy]benzoate, a step in the biosynthesis of menaquinone (MK, vitamin K2).</text>
</comment>
<keyword evidence="3 4" id="KW-0456">Lyase</keyword>
<evidence type="ECO:0000256" key="3">
    <source>
        <dbReference type="ARBA" id="ARBA00023239"/>
    </source>
</evidence>
<evidence type="ECO:0000256" key="2">
    <source>
        <dbReference type="ARBA" id="ARBA00022428"/>
    </source>
</evidence>
<dbReference type="PANTHER" id="PTHR37690">
    <property type="entry name" value="CHORISMATE DEHYDRATASE"/>
    <property type="match status" value="1"/>
</dbReference>
<dbReference type="RefSeq" id="WP_199021064.1">
    <property type="nucleotide sequence ID" value="NZ_JAELUP010000103.1"/>
</dbReference>
<dbReference type="HAMAP" id="MF_00995">
    <property type="entry name" value="MqnA"/>
    <property type="match status" value="1"/>
</dbReference>
<dbReference type="EMBL" id="JAELUP010000103">
    <property type="protein sequence ID" value="MBJ6363528.1"/>
    <property type="molecule type" value="Genomic_DNA"/>
</dbReference>
<dbReference type="Pfam" id="PF02621">
    <property type="entry name" value="VitK2_biosynth"/>
    <property type="match status" value="1"/>
</dbReference>
<comment type="similarity">
    <text evidence="4">Belongs to the MqnA/MqnD family. MqnA subfamily.</text>
</comment>
<dbReference type="PANTHER" id="PTHR37690:SF1">
    <property type="entry name" value="CHORISMATE DEHYDRATASE"/>
    <property type="match status" value="1"/>
</dbReference>
<dbReference type="GO" id="GO:0016836">
    <property type="term" value="F:hydro-lyase activity"/>
    <property type="evidence" value="ECO:0007669"/>
    <property type="project" value="UniProtKB-UniRule"/>
</dbReference>
<proteinExistence type="inferred from homology"/>
<comment type="catalytic activity">
    <reaction evidence="4">
        <text>chorismate = 3-[(1-carboxyvinyl)-oxy]benzoate + H2O</text>
        <dbReference type="Rhea" id="RHEA:40051"/>
        <dbReference type="ChEBI" id="CHEBI:15377"/>
        <dbReference type="ChEBI" id="CHEBI:29748"/>
        <dbReference type="ChEBI" id="CHEBI:76981"/>
        <dbReference type="EC" id="4.2.1.151"/>
    </reaction>
</comment>
<dbReference type="Proteomes" id="UP000640274">
    <property type="component" value="Unassembled WGS sequence"/>
</dbReference>
<dbReference type="AlphaFoldDB" id="A0A934J8G7"/>
<organism evidence="5 6">
    <name type="scientific">Paenibacillus roseus</name>
    <dbReference type="NCBI Taxonomy" id="2798579"/>
    <lineage>
        <taxon>Bacteria</taxon>
        <taxon>Bacillati</taxon>
        <taxon>Bacillota</taxon>
        <taxon>Bacilli</taxon>
        <taxon>Bacillales</taxon>
        <taxon>Paenibacillaceae</taxon>
        <taxon>Paenibacillus</taxon>
    </lineage>
</organism>
<dbReference type="CDD" id="cd13634">
    <property type="entry name" value="PBP2_Sco4506"/>
    <property type="match status" value="1"/>
</dbReference>
<evidence type="ECO:0000313" key="6">
    <source>
        <dbReference type="Proteomes" id="UP000640274"/>
    </source>
</evidence>
<evidence type="ECO:0000256" key="1">
    <source>
        <dbReference type="ARBA" id="ARBA00004863"/>
    </source>
</evidence>
<comment type="caution">
    <text evidence="5">The sequence shown here is derived from an EMBL/GenBank/DDBJ whole genome shotgun (WGS) entry which is preliminary data.</text>
</comment>
<comment type="pathway">
    <text evidence="1 4">Quinol/quinone metabolism; menaquinone biosynthesis.</text>
</comment>
<keyword evidence="6" id="KW-1185">Reference proteome</keyword>
<gene>
    <name evidence="4" type="primary">mqnA</name>
    <name evidence="5" type="ORF">JFN88_20175</name>
</gene>